<dbReference type="EMBL" id="JAHQIW010007205">
    <property type="protein sequence ID" value="KAJ1372944.1"/>
    <property type="molecule type" value="Genomic_DNA"/>
</dbReference>
<gene>
    <name evidence="1" type="ORF">KIN20_035256</name>
</gene>
<proteinExistence type="predicted"/>
<sequence>MSIPLPRTFSKKWTAKKNEAVQIPEGESEEGPVGPVVVEDRFPRIDDRTTMTIEVLVLYSTIFN</sequence>
<name>A0AAD5RE20_PARTN</name>
<organism evidence="1 2">
    <name type="scientific">Parelaphostrongylus tenuis</name>
    <name type="common">Meningeal worm</name>
    <dbReference type="NCBI Taxonomy" id="148309"/>
    <lineage>
        <taxon>Eukaryota</taxon>
        <taxon>Metazoa</taxon>
        <taxon>Ecdysozoa</taxon>
        <taxon>Nematoda</taxon>
        <taxon>Chromadorea</taxon>
        <taxon>Rhabditida</taxon>
        <taxon>Rhabditina</taxon>
        <taxon>Rhabditomorpha</taxon>
        <taxon>Strongyloidea</taxon>
        <taxon>Metastrongylidae</taxon>
        <taxon>Parelaphostrongylus</taxon>
    </lineage>
</organism>
<reference evidence="1" key="1">
    <citation type="submission" date="2021-06" db="EMBL/GenBank/DDBJ databases">
        <title>Parelaphostrongylus tenuis whole genome reference sequence.</title>
        <authorList>
            <person name="Garwood T.J."/>
            <person name="Larsen P.A."/>
            <person name="Fountain-Jones N.M."/>
            <person name="Garbe J.R."/>
            <person name="Macchietto M.G."/>
            <person name="Kania S.A."/>
            <person name="Gerhold R.W."/>
            <person name="Richards J.E."/>
            <person name="Wolf T.M."/>
        </authorList>
    </citation>
    <scope>NUCLEOTIDE SEQUENCE</scope>
    <source>
        <strain evidence="1">MNPRO001-30</strain>
        <tissue evidence="1">Meninges</tissue>
    </source>
</reference>
<dbReference type="Proteomes" id="UP001196413">
    <property type="component" value="Unassembled WGS sequence"/>
</dbReference>
<dbReference type="AlphaFoldDB" id="A0AAD5RE20"/>
<protein>
    <submittedName>
        <fullName evidence="1">Uncharacterized protein</fullName>
    </submittedName>
</protein>
<evidence type="ECO:0000313" key="1">
    <source>
        <dbReference type="EMBL" id="KAJ1372944.1"/>
    </source>
</evidence>
<comment type="caution">
    <text evidence="1">The sequence shown here is derived from an EMBL/GenBank/DDBJ whole genome shotgun (WGS) entry which is preliminary data.</text>
</comment>
<evidence type="ECO:0000313" key="2">
    <source>
        <dbReference type="Proteomes" id="UP001196413"/>
    </source>
</evidence>
<accession>A0AAD5RE20</accession>
<keyword evidence="2" id="KW-1185">Reference proteome</keyword>